<feature type="region of interest" description="Disordered" evidence="2">
    <location>
        <begin position="849"/>
        <end position="869"/>
    </location>
</feature>
<dbReference type="PANTHER" id="PTHR43049:SF1">
    <property type="entry name" value="EARLY ENDOSOME ANTIGEN"/>
    <property type="match status" value="1"/>
</dbReference>
<evidence type="ECO:0000256" key="2">
    <source>
        <dbReference type="SAM" id="MobiDB-lite"/>
    </source>
</evidence>
<dbReference type="Proteomes" id="UP000887569">
    <property type="component" value="Unplaced"/>
</dbReference>
<evidence type="ECO:0000313" key="5">
    <source>
        <dbReference type="WBParaSite" id="PgR088_g033_t04"/>
    </source>
</evidence>
<feature type="region of interest" description="Disordered" evidence="2">
    <location>
        <begin position="904"/>
        <end position="948"/>
    </location>
</feature>
<organism evidence="4 5">
    <name type="scientific">Parascaris univalens</name>
    <name type="common">Nematode worm</name>
    <dbReference type="NCBI Taxonomy" id="6257"/>
    <lineage>
        <taxon>Eukaryota</taxon>
        <taxon>Metazoa</taxon>
        <taxon>Ecdysozoa</taxon>
        <taxon>Nematoda</taxon>
        <taxon>Chromadorea</taxon>
        <taxon>Rhabditida</taxon>
        <taxon>Spirurina</taxon>
        <taxon>Ascaridomorpha</taxon>
        <taxon>Ascaridoidea</taxon>
        <taxon>Ascarididae</taxon>
        <taxon>Parascaris</taxon>
    </lineage>
</organism>
<feature type="transmembrane region" description="Helical" evidence="3">
    <location>
        <begin position="117"/>
        <end position="136"/>
    </location>
</feature>
<protein>
    <submittedName>
        <fullName evidence="5">Uncharacterized protein</fullName>
    </submittedName>
</protein>
<dbReference type="AlphaFoldDB" id="A0A915C5R4"/>
<feature type="coiled-coil region" evidence="1">
    <location>
        <begin position="567"/>
        <end position="615"/>
    </location>
</feature>
<accession>A0A915C5R4</accession>
<evidence type="ECO:0000313" key="4">
    <source>
        <dbReference type="Proteomes" id="UP000887569"/>
    </source>
</evidence>
<evidence type="ECO:0000256" key="1">
    <source>
        <dbReference type="SAM" id="Coils"/>
    </source>
</evidence>
<proteinExistence type="predicted"/>
<reference evidence="5" key="1">
    <citation type="submission" date="2022-11" db="UniProtKB">
        <authorList>
            <consortium name="WormBaseParasite"/>
        </authorList>
    </citation>
    <scope>IDENTIFICATION</scope>
</reference>
<feature type="coiled-coil region" evidence="1">
    <location>
        <begin position="648"/>
        <end position="763"/>
    </location>
</feature>
<dbReference type="WBParaSite" id="PgR088_g033_t04">
    <property type="protein sequence ID" value="PgR088_g033_t04"/>
    <property type="gene ID" value="PgR088_g033"/>
</dbReference>
<name>A0A915C5R4_PARUN</name>
<sequence length="948" mass="106758">MRAIQHARENRTLSRSLIDQRWIRGPQALDSRTSSAGFEDHKRWIRGPQALDSRTTSAGFEDHKRWIRGPQGSKEKKLAYSNVDECSDMYSTAHEGQKRGLLRPYGATHVGPVFRNLPLFGFLTALVVFFYVFYIYQAQNAELALMREEYSVLQQHLSKLKTENLDIKASLESCKDDEKSLQGEKSDANKKLEECASNLRSEKIRAESLKSDVAKVEVEIAECSRRVESAQSELLRLNGTMAAIHAVGMGNEALVITLNNTVNQLRGELARLKAEGHAESAVHVANELIQEAAPKAKMNSPTVSLIRAPGKSDHDEEMVKGNAQALAADEKNAAHLLYQDRGNDAKVFVVSSTAQSNADAQPHPLARRRGQEADSDADTDDLVLSGVEFIVSGDQFDQQRGPNKPYLRRPLDSDLAVGAEACTTPATGRPLAARKLQFDTTPSPLVTPKRTCLKPLNEVPSKAVTFNSEMVRGREHEVDSISSSEIDDDCSGLTQPFLHRYVDALNDIFSKAQSRIDDLNSMCIASAELDKFDIDMEASGKSAQFARIENLSATELRHFLRAEMLQNEQNDLRIEKLTRRNVQLEKRLAVTDTAEKHYKQMKLEMEKKLSKLLEEFGEVEGKRIERCANLIERNARLEKRNTLNIAQNETLNAQVAELNEKVARLKQCLQKADRDGKGLRCQVNSLQESLDSERYESEALRGRISELQKEVAEKERRGRELEDRLKEEEKKLERERADVKRLEEEMNREREVASERLKAAEQNLTHSYEVELDRKRGEYENDLTALSNAYEKNLTKARDEIARVKRERDDLVMKICEIEKNHEYFKRQVFIDAQQKLASSCQRAVTEFSGGVTSDRGNSSPKYASAISSTRPISTAEGYHSNAPNIHSHIPSFSVPPLSLDSRSVSASVVPAHRNTASNTSHTRKKSLPVRKIAPSAQFRRLQSLRKS</sequence>
<feature type="coiled-coil region" evidence="1">
    <location>
        <begin position="143"/>
        <end position="275"/>
    </location>
</feature>
<feature type="region of interest" description="Disordered" evidence="2">
    <location>
        <begin position="353"/>
        <end position="377"/>
    </location>
</feature>
<feature type="coiled-coil region" evidence="1">
    <location>
        <begin position="787"/>
        <end position="814"/>
    </location>
</feature>
<keyword evidence="3" id="KW-0812">Transmembrane</keyword>
<keyword evidence="1" id="KW-0175">Coiled coil</keyword>
<keyword evidence="3" id="KW-1133">Transmembrane helix</keyword>
<keyword evidence="3" id="KW-0472">Membrane</keyword>
<keyword evidence="4" id="KW-1185">Reference proteome</keyword>
<dbReference type="PANTHER" id="PTHR43049">
    <property type="entry name" value="EARLY ENDOSOME ANTIGEN"/>
    <property type="match status" value="1"/>
</dbReference>
<feature type="compositionally biased region" description="Polar residues" evidence="2">
    <location>
        <begin position="851"/>
        <end position="869"/>
    </location>
</feature>
<evidence type="ECO:0000256" key="3">
    <source>
        <dbReference type="SAM" id="Phobius"/>
    </source>
</evidence>
<dbReference type="Gene3D" id="1.10.287.1490">
    <property type="match status" value="1"/>
</dbReference>